<accession>A0AAE1A5C6</accession>
<protein>
    <submittedName>
        <fullName evidence="1">Uncharacterized protein</fullName>
    </submittedName>
</protein>
<dbReference type="Proteomes" id="UP001283361">
    <property type="component" value="Unassembled WGS sequence"/>
</dbReference>
<sequence>MHRSLAVPSIYLPLGRRQILDTEICPHEKSLPQSRYYLLYLDDRGDWGRLVTGQSRYCALTSIEPSSCALLTRPLRTGL</sequence>
<gene>
    <name evidence="1" type="ORF">RRG08_001867</name>
</gene>
<comment type="caution">
    <text evidence="1">The sequence shown here is derived from an EMBL/GenBank/DDBJ whole genome shotgun (WGS) entry which is preliminary data.</text>
</comment>
<proteinExistence type="predicted"/>
<keyword evidence="2" id="KW-1185">Reference proteome</keyword>
<dbReference type="AlphaFoldDB" id="A0AAE1A5C6"/>
<organism evidence="1 2">
    <name type="scientific">Elysia crispata</name>
    <name type="common">lettuce slug</name>
    <dbReference type="NCBI Taxonomy" id="231223"/>
    <lineage>
        <taxon>Eukaryota</taxon>
        <taxon>Metazoa</taxon>
        <taxon>Spiralia</taxon>
        <taxon>Lophotrochozoa</taxon>
        <taxon>Mollusca</taxon>
        <taxon>Gastropoda</taxon>
        <taxon>Heterobranchia</taxon>
        <taxon>Euthyneura</taxon>
        <taxon>Panpulmonata</taxon>
        <taxon>Sacoglossa</taxon>
        <taxon>Placobranchoidea</taxon>
        <taxon>Plakobranchidae</taxon>
        <taxon>Elysia</taxon>
    </lineage>
</organism>
<evidence type="ECO:0000313" key="2">
    <source>
        <dbReference type="Proteomes" id="UP001283361"/>
    </source>
</evidence>
<name>A0AAE1A5C6_9GAST</name>
<evidence type="ECO:0000313" key="1">
    <source>
        <dbReference type="EMBL" id="KAK3780761.1"/>
    </source>
</evidence>
<reference evidence="1" key="1">
    <citation type="journal article" date="2023" name="G3 (Bethesda)">
        <title>A reference genome for the long-term kleptoplast-retaining sea slug Elysia crispata morphotype clarki.</title>
        <authorList>
            <person name="Eastman K.E."/>
            <person name="Pendleton A.L."/>
            <person name="Shaikh M.A."/>
            <person name="Suttiyut T."/>
            <person name="Ogas R."/>
            <person name="Tomko P."/>
            <person name="Gavelis G."/>
            <person name="Widhalm J.R."/>
            <person name="Wisecaver J.H."/>
        </authorList>
    </citation>
    <scope>NUCLEOTIDE SEQUENCE</scope>
    <source>
        <strain evidence="1">ECLA1</strain>
    </source>
</reference>
<dbReference type="EMBL" id="JAWDGP010002685">
    <property type="protein sequence ID" value="KAK3780761.1"/>
    <property type="molecule type" value="Genomic_DNA"/>
</dbReference>